<evidence type="ECO:0000256" key="10">
    <source>
        <dbReference type="ARBA" id="ARBA00023140"/>
    </source>
</evidence>
<protein>
    <recommendedName>
        <fullName evidence="4">acyl-CoA oxidase</fullName>
        <ecNumber evidence="4">1.3.3.6</ecNumber>
    </recommendedName>
</protein>
<dbReference type="EMBL" id="DVLP01000454">
    <property type="protein sequence ID" value="HIT77064.1"/>
    <property type="molecule type" value="Genomic_DNA"/>
</dbReference>
<dbReference type="GO" id="GO:0005504">
    <property type="term" value="F:fatty acid binding"/>
    <property type="evidence" value="ECO:0007669"/>
    <property type="project" value="TreeGrafter"/>
</dbReference>
<comment type="cofactor">
    <cofactor evidence="1">
        <name>FAD</name>
        <dbReference type="ChEBI" id="CHEBI:57692"/>
    </cofactor>
</comment>
<sequence length="637" mass="69604">MADVDVIRQVLDGPWAELRQALRRDLDPDLFIPLDPENSLEEHRRDTTERLLRATEVISTHNVLEPSEPAKLVIASEMLGHANLSLFVKSGVQFGLFAGVIANLGTDRHRRDVLPKALDCSLLGCFAMTESDHGSDVQSLETTATYDPATDEIVITTPHPGAQKEYIGNAARDGRMAAVFAQLEVDGTNHGVHCILVPIRDEQGEALPGVWIGDCGAKMGLPGVDNGQLRFDAVRVPRTNLLDRYGTIGEDGTYSSPIDSHNRRFFTMLGTLVRGRISVGGAGAAAARSGLTLAVQHALGRRQFPNPLAGDEGELLLLDYQTHQLKLLPLIARSYALAAAQNELVGDLDRIERRRLESPELDDEHDRRELEARAAGLKAVQTRHTTDTLQICREACGGAGYMAVNRFAALKADTDVFTTFEGDNTVLLQLAGKALLTRYQTEVSDLDPVGIARFAARQVTGAMIERVGGSGLVQRLIARGRSREAESPLADRGGQLVLIEDRERHLLDTLAARMRSAPKDDPVAAAQVFNRCQDHLVATAEAHVERIALEALVEAVDEVGEPGAREVLDLVCDLFVHDLLHRHRAWYLEHGRISSGESKDVVRRRADLCAQLRPHAALLVEAFAIPAPWLTNELATA</sequence>
<keyword evidence="9" id="KW-0443">Lipid metabolism</keyword>
<evidence type="ECO:0000259" key="11">
    <source>
        <dbReference type="Pfam" id="PF01756"/>
    </source>
</evidence>
<proteinExistence type="inferred from homology"/>
<comment type="similarity">
    <text evidence="3">Belongs to the acyl-CoA oxidase family.</text>
</comment>
<keyword evidence="8" id="KW-0560">Oxidoreductase</keyword>
<evidence type="ECO:0000256" key="7">
    <source>
        <dbReference type="ARBA" id="ARBA00022832"/>
    </source>
</evidence>
<feature type="domain" description="Acyl-CoA oxidase C-alpha1" evidence="13">
    <location>
        <begin position="270"/>
        <end position="436"/>
    </location>
</feature>
<evidence type="ECO:0000256" key="9">
    <source>
        <dbReference type="ARBA" id="ARBA00023098"/>
    </source>
</evidence>
<dbReference type="GO" id="GO:0003997">
    <property type="term" value="F:acyl-CoA oxidase activity"/>
    <property type="evidence" value="ECO:0007669"/>
    <property type="project" value="UniProtKB-EC"/>
</dbReference>
<dbReference type="Pfam" id="PF01756">
    <property type="entry name" value="ACOX"/>
    <property type="match status" value="1"/>
</dbReference>
<dbReference type="Pfam" id="PF22924">
    <property type="entry name" value="ACOX_C_alpha1"/>
    <property type="match status" value="1"/>
</dbReference>
<dbReference type="Proteomes" id="UP000886842">
    <property type="component" value="Unassembled WGS sequence"/>
</dbReference>
<evidence type="ECO:0000313" key="15">
    <source>
        <dbReference type="Proteomes" id="UP000886842"/>
    </source>
</evidence>
<dbReference type="FunFam" id="2.40.110.10:FF:000005">
    <property type="entry name" value="Acyl-coenzyme A oxidase"/>
    <property type="match status" value="1"/>
</dbReference>
<feature type="domain" description="Acyl-CoA oxidase C-terminal" evidence="11">
    <location>
        <begin position="504"/>
        <end position="626"/>
    </location>
</feature>
<dbReference type="FunFam" id="1.20.140.10:FF:000007">
    <property type="entry name" value="Acyl-coenzyme A oxidase"/>
    <property type="match status" value="1"/>
</dbReference>
<dbReference type="PANTHER" id="PTHR10909">
    <property type="entry name" value="ELECTRON TRANSPORT OXIDOREDUCTASE"/>
    <property type="match status" value="1"/>
</dbReference>
<evidence type="ECO:0000256" key="5">
    <source>
        <dbReference type="ARBA" id="ARBA00022630"/>
    </source>
</evidence>
<dbReference type="InterPro" id="IPR055060">
    <property type="entry name" value="ACOX_C_alpha1"/>
</dbReference>
<evidence type="ECO:0000313" key="14">
    <source>
        <dbReference type="EMBL" id="HIT77064.1"/>
    </source>
</evidence>
<evidence type="ECO:0000259" key="12">
    <source>
        <dbReference type="Pfam" id="PF02770"/>
    </source>
</evidence>
<evidence type="ECO:0000259" key="13">
    <source>
        <dbReference type="Pfam" id="PF22924"/>
    </source>
</evidence>
<dbReference type="GO" id="GO:0071949">
    <property type="term" value="F:FAD binding"/>
    <property type="evidence" value="ECO:0007669"/>
    <property type="project" value="InterPro"/>
</dbReference>
<dbReference type="InterPro" id="IPR006091">
    <property type="entry name" value="Acyl-CoA_Oxase/DH_mid-dom"/>
</dbReference>
<evidence type="ECO:0000256" key="8">
    <source>
        <dbReference type="ARBA" id="ARBA00023002"/>
    </source>
</evidence>
<evidence type="ECO:0000256" key="6">
    <source>
        <dbReference type="ARBA" id="ARBA00022827"/>
    </source>
</evidence>
<dbReference type="SUPFAM" id="SSF56645">
    <property type="entry name" value="Acyl-CoA dehydrogenase NM domain-like"/>
    <property type="match status" value="1"/>
</dbReference>
<evidence type="ECO:0000256" key="1">
    <source>
        <dbReference type="ARBA" id="ARBA00001974"/>
    </source>
</evidence>
<dbReference type="PIRSF" id="PIRSF000168">
    <property type="entry name" value="Acyl-CoA_oxidase"/>
    <property type="match status" value="1"/>
</dbReference>
<dbReference type="AlphaFoldDB" id="A0A9D1H0V2"/>
<dbReference type="EC" id="1.3.3.6" evidence="4"/>
<comment type="subcellular location">
    <subcellularLocation>
        <location evidence="2">Peroxisome</location>
    </subcellularLocation>
</comment>
<dbReference type="GO" id="GO:0055088">
    <property type="term" value="P:lipid homeostasis"/>
    <property type="evidence" value="ECO:0007669"/>
    <property type="project" value="TreeGrafter"/>
</dbReference>
<dbReference type="InterPro" id="IPR002655">
    <property type="entry name" value="Acyl-CoA_oxidase_C"/>
</dbReference>
<evidence type="ECO:0000256" key="4">
    <source>
        <dbReference type="ARBA" id="ARBA00012870"/>
    </source>
</evidence>
<dbReference type="GO" id="GO:0033540">
    <property type="term" value="P:fatty acid beta-oxidation using acyl-CoA oxidase"/>
    <property type="evidence" value="ECO:0007669"/>
    <property type="project" value="TreeGrafter"/>
</dbReference>
<keyword evidence="10" id="KW-0576">Peroxisome</keyword>
<name>A0A9D1H0V2_9ACTN</name>
<keyword evidence="6" id="KW-0274">FAD</keyword>
<dbReference type="InterPro" id="IPR009100">
    <property type="entry name" value="AcylCoA_DH/oxidase_NM_dom_sf"/>
</dbReference>
<organism evidence="14 15">
    <name type="scientific">Candidatus Avipropionibacterium avicola</name>
    <dbReference type="NCBI Taxonomy" id="2840701"/>
    <lineage>
        <taxon>Bacteria</taxon>
        <taxon>Bacillati</taxon>
        <taxon>Actinomycetota</taxon>
        <taxon>Actinomycetes</taxon>
        <taxon>Propionibacteriales</taxon>
        <taxon>Propionibacteriaceae</taxon>
        <taxon>Propionibacteriaceae incertae sedis</taxon>
        <taxon>Candidatus Avipropionibacterium</taxon>
    </lineage>
</organism>
<keyword evidence="5" id="KW-0285">Flavoprotein</keyword>
<keyword evidence="7" id="KW-0276">Fatty acid metabolism</keyword>
<gene>
    <name evidence="14" type="ORF">IAA98_15910</name>
</gene>
<dbReference type="InterPro" id="IPR012258">
    <property type="entry name" value="Acyl-CoA_oxidase"/>
</dbReference>
<dbReference type="InterPro" id="IPR036250">
    <property type="entry name" value="AcylCo_DH-like_C"/>
</dbReference>
<feature type="domain" description="Acyl-CoA oxidase/dehydrogenase middle" evidence="12">
    <location>
        <begin position="125"/>
        <end position="234"/>
    </location>
</feature>
<dbReference type="Pfam" id="PF02770">
    <property type="entry name" value="Acyl-CoA_dh_M"/>
    <property type="match status" value="1"/>
</dbReference>
<evidence type="ECO:0000256" key="3">
    <source>
        <dbReference type="ARBA" id="ARBA00006288"/>
    </source>
</evidence>
<reference evidence="14" key="1">
    <citation type="submission" date="2020-10" db="EMBL/GenBank/DDBJ databases">
        <authorList>
            <person name="Gilroy R."/>
        </authorList>
    </citation>
    <scope>NUCLEOTIDE SEQUENCE</scope>
    <source>
        <strain evidence="14">ChiGjej1B1-24693</strain>
    </source>
</reference>
<dbReference type="FunFam" id="1.20.140.10:FF:000010">
    <property type="entry name" value="Acyl-coenzyme A oxidase"/>
    <property type="match status" value="1"/>
</dbReference>
<evidence type="ECO:0000256" key="2">
    <source>
        <dbReference type="ARBA" id="ARBA00004275"/>
    </source>
</evidence>
<dbReference type="SUPFAM" id="SSF47203">
    <property type="entry name" value="Acyl-CoA dehydrogenase C-terminal domain-like"/>
    <property type="match status" value="2"/>
</dbReference>
<dbReference type="Gene3D" id="2.40.110.10">
    <property type="entry name" value="Butyryl-CoA Dehydrogenase, subunit A, domain 2"/>
    <property type="match status" value="1"/>
</dbReference>
<comment type="caution">
    <text evidence="14">The sequence shown here is derived from an EMBL/GenBank/DDBJ whole genome shotgun (WGS) entry which is preliminary data.</text>
</comment>
<accession>A0A9D1H0V2</accession>
<dbReference type="Gene3D" id="1.20.140.10">
    <property type="entry name" value="Butyryl-CoA Dehydrogenase, subunit A, domain 3"/>
    <property type="match status" value="2"/>
</dbReference>
<reference evidence="14" key="2">
    <citation type="journal article" date="2021" name="PeerJ">
        <title>Extensive microbial diversity within the chicken gut microbiome revealed by metagenomics and culture.</title>
        <authorList>
            <person name="Gilroy R."/>
            <person name="Ravi A."/>
            <person name="Getino M."/>
            <person name="Pursley I."/>
            <person name="Horton D.L."/>
            <person name="Alikhan N.F."/>
            <person name="Baker D."/>
            <person name="Gharbi K."/>
            <person name="Hall N."/>
            <person name="Watson M."/>
            <person name="Adriaenssens E.M."/>
            <person name="Foster-Nyarko E."/>
            <person name="Jarju S."/>
            <person name="Secka A."/>
            <person name="Antonio M."/>
            <person name="Oren A."/>
            <person name="Chaudhuri R.R."/>
            <person name="La Ragione R."/>
            <person name="Hildebrand F."/>
            <person name="Pallen M.J."/>
        </authorList>
    </citation>
    <scope>NUCLEOTIDE SEQUENCE</scope>
    <source>
        <strain evidence="14">ChiGjej1B1-24693</strain>
    </source>
</reference>
<dbReference type="InterPro" id="IPR046373">
    <property type="entry name" value="Acyl-CoA_Oxase/DH_mid-dom_sf"/>
</dbReference>